<feature type="domain" description="DUF7281" evidence="1">
    <location>
        <begin position="147"/>
        <end position="282"/>
    </location>
</feature>
<accession>A0A3E0DX30</accession>
<keyword evidence="3" id="KW-1185">Reference proteome</keyword>
<gene>
    <name evidence="2" type="ORF">C8N25_11153</name>
</gene>
<evidence type="ECO:0000313" key="3">
    <source>
        <dbReference type="Proteomes" id="UP000256405"/>
    </source>
</evidence>
<dbReference type="EMBL" id="QUNF01000011">
    <property type="protein sequence ID" value="REG87074.1"/>
    <property type="molecule type" value="Genomic_DNA"/>
</dbReference>
<dbReference type="OrthoDB" id="9811427at2"/>
<dbReference type="AlphaFoldDB" id="A0A3E0DX30"/>
<comment type="caution">
    <text evidence="2">The sequence shown here is derived from an EMBL/GenBank/DDBJ whole genome shotgun (WGS) entry which is preliminary data.</text>
</comment>
<dbReference type="RefSeq" id="WP_086540178.1">
    <property type="nucleotide sequence ID" value="NZ_MSSW01000008.1"/>
</dbReference>
<dbReference type="Pfam" id="PF23947">
    <property type="entry name" value="DUF7281"/>
    <property type="match status" value="1"/>
</dbReference>
<reference evidence="2 3" key="1">
    <citation type="submission" date="2018-08" db="EMBL/GenBank/DDBJ databases">
        <title>Genomic Encyclopedia of Archaeal and Bacterial Type Strains, Phase II (KMG-II): from individual species to whole genera.</title>
        <authorList>
            <person name="Goeker M."/>
        </authorList>
    </citation>
    <scope>NUCLEOTIDE SEQUENCE [LARGE SCALE GENOMIC DNA]</scope>
    <source>
        <strain evidence="2 3">DSM 15986</strain>
    </source>
</reference>
<dbReference type="InterPro" id="IPR055705">
    <property type="entry name" value="DUF7281"/>
</dbReference>
<protein>
    <recommendedName>
        <fullName evidence="1">DUF7281 domain-containing protein</fullName>
    </recommendedName>
</protein>
<proteinExistence type="predicted"/>
<organism evidence="2 3">
    <name type="scientific">Algoriphagus antarcticus</name>
    <dbReference type="NCBI Taxonomy" id="238540"/>
    <lineage>
        <taxon>Bacteria</taxon>
        <taxon>Pseudomonadati</taxon>
        <taxon>Bacteroidota</taxon>
        <taxon>Cytophagia</taxon>
        <taxon>Cytophagales</taxon>
        <taxon>Cyclobacteriaceae</taxon>
        <taxon>Algoriphagus</taxon>
    </lineage>
</organism>
<sequence length="287" mass="33322">MKVPVHIAEKLLRLSHGESIPSSSAKHFLIDDLVLEGIIERKGRIQKSLMLSDKKALHTYLQNNYSINSLQRYIDVFKKEGVTRSELVAVSAESKLIGVRTFKGFLVNCYFPIQATLNGNQIILNPVVGTFQFIYEFEKFILPQDITLVGIENPENFRHIDNQKYLFSDIKPLFISRYPQNQSKDLIKWLQFIPNSYLHFGDYDFAGIGIYLNEFKKHLGNKASFYIPQNIDKLIVDYGNRKRYNDQRINFEVDLIDEGNLLTLIDTIHKLRKGLDQEILIHIKSEQ</sequence>
<evidence type="ECO:0000259" key="1">
    <source>
        <dbReference type="Pfam" id="PF23947"/>
    </source>
</evidence>
<name>A0A3E0DX30_9BACT</name>
<evidence type="ECO:0000313" key="2">
    <source>
        <dbReference type="EMBL" id="REG87074.1"/>
    </source>
</evidence>
<dbReference type="Proteomes" id="UP000256405">
    <property type="component" value="Unassembled WGS sequence"/>
</dbReference>